<name>A0A9W3KIU6_BACTU</name>
<dbReference type="RefSeq" id="WP_023524134.1">
    <property type="nucleotide sequence ID" value="NC_022874.1"/>
</dbReference>
<dbReference type="InterPro" id="IPR010982">
    <property type="entry name" value="Lambda_DNA-bd_dom_sf"/>
</dbReference>
<dbReference type="SMART" id="SM00530">
    <property type="entry name" value="HTH_XRE"/>
    <property type="match status" value="1"/>
</dbReference>
<dbReference type="KEGG" id="bthu:YBT1518_34841"/>
<dbReference type="GO" id="GO:0003677">
    <property type="term" value="F:DNA binding"/>
    <property type="evidence" value="ECO:0007669"/>
    <property type="project" value="UniProtKB-KW"/>
</dbReference>
<dbReference type="Gene3D" id="1.10.260.40">
    <property type="entry name" value="lambda repressor-like DNA-binding domains"/>
    <property type="match status" value="1"/>
</dbReference>
<dbReference type="AlphaFoldDB" id="A0A9W3KIU6"/>
<dbReference type="CDD" id="cd00093">
    <property type="entry name" value="HTH_XRE"/>
    <property type="match status" value="1"/>
</dbReference>
<dbReference type="PROSITE" id="PS50943">
    <property type="entry name" value="HTH_CROC1"/>
    <property type="match status" value="1"/>
</dbReference>
<evidence type="ECO:0000256" key="1">
    <source>
        <dbReference type="ARBA" id="ARBA00023125"/>
    </source>
</evidence>
<dbReference type="PANTHER" id="PTHR46558">
    <property type="entry name" value="TRACRIPTIONAL REGULATORY PROTEIN-RELATED-RELATED"/>
    <property type="match status" value="1"/>
</dbReference>
<evidence type="ECO:0000313" key="3">
    <source>
        <dbReference type="EMBL" id="AHA75303.1"/>
    </source>
</evidence>
<dbReference type="EMBL" id="CP005936">
    <property type="protein sequence ID" value="AHA75303.1"/>
    <property type="molecule type" value="Genomic_DNA"/>
</dbReference>
<proteinExistence type="predicted"/>
<geneLocation type="plasmid" evidence="3 4">
    <name>pBMB0229</name>
</geneLocation>
<feature type="domain" description="HTH cro/C1-type" evidence="2">
    <location>
        <begin position="8"/>
        <end position="62"/>
    </location>
</feature>
<dbReference type="Pfam" id="PF01381">
    <property type="entry name" value="HTH_3"/>
    <property type="match status" value="1"/>
</dbReference>
<protein>
    <recommendedName>
        <fullName evidence="2">HTH cro/C1-type domain-containing protein</fullName>
    </recommendedName>
</protein>
<keyword evidence="1" id="KW-0238">DNA-binding</keyword>
<reference evidence="3 4" key="1">
    <citation type="submission" date="2013-05" db="EMBL/GenBank/DDBJ databases">
        <title>Complete genome sequence of Bacillus thuringiensis YBT-1518, a typical strain with high toxicity to nematode.</title>
        <authorList>
            <person name="Wang P."/>
            <person name="Zhang C."/>
            <person name="Guo M."/>
            <person name="Guo S."/>
            <person name="Zhu Y."/>
            <person name="Zheng J."/>
            <person name="Zhu L."/>
            <person name="Ruan L."/>
            <person name="Peng D."/>
            <person name="Sun M."/>
        </authorList>
    </citation>
    <scope>NUCLEOTIDE SEQUENCE [LARGE SCALE GENOMIC DNA]</scope>
    <source>
        <strain evidence="3 4">YBT-1518</strain>
        <plasmid evidence="3 4">pBMB0229</plasmid>
    </source>
</reference>
<dbReference type="PANTHER" id="PTHR46558:SF11">
    <property type="entry name" value="HTH-TYPE TRANSCRIPTIONAL REGULATOR XRE"/>
    <property type="match status" value="1"/>
</dbReference>
<evidence type="ECO:0000259" key="2">
    <source>
        <dbReference type="PROSITE" id="PS50943"/>
    </source>
</evidence>
<gene>
    <name evidence="3" type="ORF">YBT1518_34841</name>
</gene>
<dbReference type="InterPro" id="IPR001387">
    <property type="entry name" value="Cro/C1-type_HTH"/>
</dbReference>
<dbReference type="Proteomes" id="UP000018566">
    <property type="component" value="Plasmid pBMB0229"/>
</dbReference>
<keyword evidence="3" id="KW-0614">Plasmid</keyword>
<evidence type="ECO:0000313" key="4">
    <source>
        <dbReference type="Proteomes" id="UP000018566"/>
    </source>
</evidence>
<accession>A0A9W3KIU6</accession>
<dbReference type="SUPFAM" id="SSF47413">
    <property type="entry name" value="lambda repressor-like DNA-binding domains"/>
    <property type="match status" value="1"/>
</dbReference>
<sequence>MKIKGSYIKELRKRNNLTQKELGNLLDISESMICKIESGERLTSILNLKKIAKSLSTTMDDLVG</sequence>
<organism evidence="3 4">
    <name type="scientific">Bacillus thuringiensis YBT-1518</name>
    <dbReference type="NCBI Taxonomy" id="529122"/>
    <lineage>
        <taxon>Bacteria</taxon>
        <taxon>Bacillati</taxon>
        <taxon>Bacillota</taxon>
        <taxon>Bacilli</taxon>
        <taxon>Bacillales</taxon>
        <taxon>Bacillaceae</taxon>
        <taxon>Bacillus</taxon>
        <taxon>Bacillus cereus group</taxon>
    </lineage>
</organism>